<dbReference type="GO" id="GO:0044183">
    <property type="term" value="F:protein folding chaperone"/>
    <property type="evidence" value="ECO:0007669"/>
    <property type="project" value="TreeGrafter"/>
</dbReference>
<dbReference type="Gene3D" id="1.10.287.110">
    <property type="entry name" value="DnaJ domain"/>
    <property type="match status" value="1"/>
</dbReference>
<organism evidence="3 4">
    <name type="scientific">Albugo candida</name>
    <dbReference type="NCBI Taxonomy" id="65357"/>
    <lineage>
        <taxon>Eukaryota</taxon>
        <taxon>Sar</taxon>
        <taxon>Stramenopiles</taxon>
        <taxon>Oomycota</taxon>
        <taxon>Peronosporomycetes</taxon>
        <taxon>Albuginales</taxon>
        <taxon>Albuginaceae</taxon>
        <taxon>Albugo</taxon>
    </lineage>
</organism>
<dbReference type="PRINTS" id="PR00625">
    <property type="entry name" value="JDOMAIN"/>
</dbReference>
<dbReference type="EMBL" id="CAIX01000006">
    <property type="protein sequence ID" value="CCI40139.1"/>
    <property type="molecule type" value="Genomic_DNA"/>
</dbReference>
<keyword evidence="4" id="KW-1185">Reference proteome</keyword>
<dbReference type="PROSITE" id="PS00636">
    <property type="entry name" value="DNAJ_1"/>
    <property type="match status" value="1"/>
</dbReference>
<gene>
    <name evidence="3" type="ORF">BN9_009230</name>
</gene>
<dbReference type="GO" id="GO:0005634">
    <property type="term" value="C:nucleus"/>
    <property type="evidence" value="ECO:0007669"/>
    <property type="project" value="TreeGrafter"/>
</dbReference>
<dbReference type="STRING" id="65357.A0A024G0F6"/>
<keyword evidence="1" id="KW-0812">Transmembrane</keyword>
<sequence>MTDECYYRVLGVQKTATDDEIKRAYRKLAVKYHPDKNLDNKVKAEEQFKKIGEAYSILSDETKRKQYDRFGQAGLAGNSSSGGGRSGMHPFQAQDAEDVFRAFFGGQDPFSMFFQGGQHGHGSMGGTRVHMSHSGPGFSFTTFGGAPPHMRTRFRPPQRQHTRADSDQPTEPAFRIGGGNLLLILFLLWIMGVPLTYLWVALMLVNFLGII</sequence>
<keyword evidence="1" id="KW-1133">Transmembrane helix</keyword>
<dbReference type="FunCoup" id="A0A024G0F6">
    <property type="interactions" value="1"/>
</dbReference>
<dbReference type="PROSITE" id="PS50076">
    <property type="entry name" value="DNAJ_2"/>
    <property type="match status" value="1"/>
</dbReference>
<dbReference type="GO" id="GO:0051087">
    <property type="term" value="F:protein-folding chaperone binding"/>
    <property type="evidence" value="ECO:0007669"/>
    <property type="project" value="TreeGrafter"/>
</dbReference>
<dbReference type="InParanoid" id="A0A024G0F6"/>
<dbReference type="SMART" id="SM00271">
    <property type="entry name" value="DnaJ"/>
    <property type="match status" value="1"/>
</dbReference>
<dbReference type="GO" id="GO:0005737">
    <property type="term" value="C:cytoplasm"/>
    <property type="evidence" value="ECO:0007669"/>
    <property type="project" value="TreeGrafter"/>
</dbReference>
<reference evidence="3 4" key="1">
    <citation type="submission" date="2012-05" db="EMBL/GenBank/DDBJ databases">
        <title>Recombination and specialization in a pathogen metapopulation.</title>
        <authorList>
            <person name="Gardiner A."/>
            <person name="Kemen E."/>
            <person name="Schultz-Larsen T."/>
            <person name="MacLean D."/>
            <person name="Van Oosterhout C."/>
            <person name="Jones J.D.G."/>
        </authorList>
    </citation>
    <scope>NUCLEOTIDE SEQUENCE [LARGE SCALE GENOMIC DNA]</scope>
    <source>
        <strain evidence="3 4">Ac Nc2</strain>
    </source>
</reference>
<name>A0A024G0F6_9STRA</name>
<dbReference type="Pfam" id="PF00226">
    <property type="entry name" value="DnaJ"/>
    <property type="match status" value="1"/>
</dbReference>
<evidence type="ECO:0000313" key="3">
    <source>
        <dbReference type="EMBL" id="CCI40139.1"/>
    </source>
</evidence>
<dbReference type="CDD" id="cd06257">
    <property type="entry name" value="DnaJ"/>
    <property type="match status" value="1"/>
</dbReference>
<dbReference type="Proteomes" id="UP000053237">
    <property type="component" value="Unassembled WGS sequence"/>
</dbReference>
<dbReference type="InterPro" id="IPR036869">
    <property type="entry name" value="J_dom_sf"/>
</dbReference>
<evidence type="ECO:0000313" key="4">
    <source>
        <dbReference type="Proteomes" id="UP000053237"/>
    </source>
</evidence>
<accession>A0A024G0F6</accession>
<dbReference type="SUPFAM" id="SSF46565">
    <property type="entry name" value="Chaperone J-domain"/>
    <property type="match status" value="1"/>
</dbReference>
<dbReference type="PANTHER" id="PTHR43948">
    <property type="entry name" value="DNAJ HOMOLOG SUBFAMILY B"/>
    <property type="match status" value="1"/>
</dbReference>
<evidence type="ECO:0000256" key="1">
    <source>
        <dbReference type="SAM" id="Phobius"/>
    </source>
</evidence>
<proteinExistence type="predicted"/>
<dbReference type="InterPro" id="IPR018253">
    <property type="entry name" value="DnaJ_domain_CS"/>
</dbReference>
<dbReference type="InterPro" id="IPR001623">
    <property type="entry name" value="DnaJ_domain"/>
</dbReference>
<dbReference type="OrthoDB" id="10250354at2759"/>
<feature type="domain" description="J" evidence="2">
    <location>
        <begin position="5"/>
        <end position="71"/>
    </location>
</feature>
<keyword evidence="1" id="KW-0472">Membrane</keyword>
<dbReference type="AlphaFoldDB" id="A0A024G0F6"/>
<feature type="transmembrane region" description="Helical" evidence="1">
    <location>
        <begin position="181"/>
        <end position="208"/>
    </location>
</feature>
<dbReference type="GO" id="GO:0051082">
    <property type="term" value="F:unfolded protein binding"/>
    <property type="evidence" value="ECO:0007669"/>
    <property type="project" value="TreeGrafter"/>
</dbReference>
<comment type="caution">
    <text evidence="3">The sequence shown here is derived from an EMBL/GenBank/DDBJ whole genome shotgun (WGS) entry which is preliminary data.</text>
</comment>
<protein>
    <recommendedName>
        <fullName evidence="2">J domain-containing protein</fullName>
    </recommendedName>
</protein>
<evidence type="ECO:0000259" key="2">
    <source>
        <dbReference type="PROSITE" id="PS50076"/>
    </source>
</evidence>
<dbReference type="PANTHER" id="PTHR43948:SF10">
    <property type="entry name" value="MRJ, ISOFORM E"/>
    <property type="match status" value="1"/>
</dbReference>